<keyword evidence="1" id="KW-1133">Transmembrane helix</keyword>
<feature type="transmembrane region" description="Helical" evidence="1">
    <location>
        <begin position="34"/>
        <end position="52"/>
    </location>
</feature>
<feature type="transmembrane region" description="Helical" evidence="1">
    <location>
        <begin position="226"/>
        <end position="243"/>
    </location>
</feature>
<accession>A0ABT7HAB6</accession>
<comment type="caution">
    <text evidence="2">The sequence shown here is derived from an EMBL/GenBank/DDBJ whole genome shotgun (WGS) entry which is preliminary data.</text>
</comment>
<keyword evidence="1" id="KW-0812">Transmembrane</keyword>
<gene>
    <name evidence="2" type="ORF">QQF73_06580</name>
</gene>
<keyword evidence="3" id="KW-1185">Reference proteome</keyword>
<feature type="transmembrane region" description="Helical" evidence="1">
    <location>
        <begin position="372"/>
        <end position="393"/>
    </location>
</feature>
<name>A0ABT7HAB6_9GAMM</name>
<evidence type="ECO:0000256" key="1">
    <source>
        <dbReference type="SAM" id="Phobius"/>
    </source>
</evidence>
<feature type="transmembrane region" description="Helical" evidence="1">
    <location>
        <begin position="437"/>
        <end position="454"/>
    </location>
</feature>
<organism evidence="2 3">
    <name type="scientific">Marinobacter albus</name>
    <dbReference type="NCBI Taxonomy" id="3030833"/>
    <lineage>
        <taxon>Bacteria</taxon>
        <taxon>Pseudomonadati</taxon>
        <taxon>Pseudomonadota</taxon>
        <taxon>Gammaproteobacteria</taxon>
        <taxon>Pseudomonadales</taxon>
        <taxon>Marinobacteraceae</taxon>
        <taxon>Marinobacter</taxon>
    </lineage>
</organism>
<feature type="transmembrane region" description="Helical" evidence="1">
    <location>
        <begin position="176"/>
        <end position="198"/>
    </location>
</feature>
<keyword evidence="1" id="KW-0472">Membrane</keyword>
<evidence type="ECO:0008006" key="4">
    <source>
        <dbReference type="Google" id="ProtNLM"/>
    </source>
</evidence>
<reference evidence="2 3" key="1">
    <citation type="submission" date="2023-05" db="EMBL/GenBank/DDBJ databases">
        <title>Marinobacter albus sp. nov., a marine bacterium isolated from sand in a coastal intertidal zone of huludao.</title>
        <authorList>
            <person name="Deng T."/>
        </authorList>
    </citation>
    <scope>NUCLEOTIDE SEQUENCE [LARGE SCALE GENOMIC DNA]</scope>
    <source>
        <strain evidence="2 3">M216</strain>
    </source>
</reference>
<feature type="transmembrane region" description="Helical" evidence="1">
    <location>
        <begin position="414"/>
        <end position="431"/>
    </location>
</feature>
<evidence type="ECO:0000313" key="3">
    <source>
        <dbReference type="Proteomes" id="UP001223547"/>
    </source>
</evidence>
<dbReference type="RefSeq" id="WP_285367679.1">
    <property type="nucleotide sequence ID" value="NZ_JASSQD010000001.1"/>
</dbReference>
<feature type="transmembrane region" description="Helical" evidence="1">
    <location>
        <begin position="112"/>
        <end position="131"/>
    </location>
</feature>
<protein>
    <recommendedName>
        <fullName evidence="4">O-antigen ligase domain-containing protein</fullName>
    </recommendedName>
</protein>
<feature type="transmembrane region" description="Helical" evidence="1">
    <location>
        <begin position="6"/>
        <end position="27"/>
    </location>
</feature>
<evidence type="ECO:0000313" key="2">
    <source>
        <dbReference type="EMBL" id="MDK9557289.1"/>
    </source>
</evidence>
<feature type="transmembrane region" description="Helical" evidence="1">
    <location>
        <begin position="255"/>
        <end position="274"/>
    </location>
</feature>
<dbReference type="Proteomes" id="UP001223547">
    <property type="component" value="Unassembled WGS sequence"/>
</dbReference>
<feature type="transmembrane region" description="Helical" evidence="1">
    <location>
        <begin position="89"/>
        <end position="106"/>
    </location>
</feature>
<feature type="transmembrane region" description="Helical" evidence="1">
    <location>
        <begin position="58"/>
        <end position="77"/>
    </location>
</feature>
<dbReference type="EMBL" id="JASSQD010000001">
    <property type="protein sequence ID" value="MDK9557289.1"/>
    <property type="molecule type" value="Genomic_DNA"/>
</dbReference>
<proteinExistence type="predicted"/>
<sequence length="472" mass="52409">MEGNFTLDSSMLLAGLAILPVFAWFALRRMTLKLFLFGSLLLLVFSRGTLELLGISTLLTRVGAEALVLACFILVILMSGSPRKRLPGLYSMSAFVCVALLTLLFNEIKPTMVLLFFRDYLFTIMFFYAAINASFNDHEVRVIGKVLVFLFLSQIAANIIKVFVLGDIVEPYIGTMANLGGSLTIIFAMVGSVVSIALYLNTRKYRYVIVLIGFIAFSIIGGKRAALVYIPLIYLVLLARYQLQSGVKLGALFKQGALFVLVTLVFVYISLRLMPSLNPEREVWGTFDIEYAMDYGTRYVTTGSGAIATIGRAEAPAYLFSRVASDSYLHLFIGYGAGHLIKSRFNPLLVRTGDQSELSKELYGVGYGARTAFLQLFLQVGIVGVFFYLALWVRIFKVEFRFQRRRLSRAEANLGSLVILGVSVVFLIDFFTYSVVFVQLGPVSLATAMIVSLSRHKALIDRRGVLPAARLQ</sequence>
<feature type="transmembrane region" description="Helical" evidence="1">
    <location>
        <begin position="143"/>
        <end position="164"/>
    </location>
</feature>